<protein>
    <submittedName>
        <fullName evidence="2">Rubrerythrin</fullName>
    </submittedName>
</protein>
<gene>
    <name evidence="2" type="ORF">DET59_101493</name>
</gene>
<dbReference type="InterPro" id="IPR003251">
    <property type="entry name" value="Rr_diiron-bd_dom"/>
</dbReference>
<reference evidence="2 3" key="1">
    <citation type="submission" date="2018-06" db="EMBL/GenBank/DDBJ databases">
        <title>Freshwater and sediment microbial communities from various areas in North America, analyzing microbe dynamics in response to fracking.</title>
        <authorList>
            <person name="Lamendella R."/>
        </authorList>
    </citation>
    <scope>NUCLEOTIDE SEQUENCE [LARGE SCALE GENOMIC DNA]</scope>
    <source>
        <strain evidence="2 3">97B</strain>
    </source>
</reference>
<accession>A0A366F0D0</accession>
<dbReference type="AlphaFoldDB" id="A0A366F0D0"/>
<dbReference type="Proteomes" id="UP000252118">
    <property type="component" value="Unassembled WGS sequence"/>
</dbReference>
<organism evidence="2 3">
    <name type="scientific">Rossellomorea aquimaris</name>
    <dbReference type="NCBI Taxonomy" id="189382"/>
    <lineage>
        <taxon>Bacteria</taxon>
        <taxon>Bacillati</taxon>
        <taxon>Bacillota</taxon>
        <taxon>Bacilli</taxon>
        <taxon>Bacillales</taxon>
        <taxon>Bacillaceae</taxon>
        <taxon>Rossellomorea</taxon>
    </lineage>
</organism>
<dbReference type="OrthoDB" id="573482at2"/>
<dbReference type="Pfam" id="PF02915">
    <property type="entry name" value="Rubrerythrin"/>
    <property type="match status" value="1"/>
</dbReference>
<dbReference type="GO" id="GO:0016491">
    <property type="term" value="F:oxidoreductase activity"/>
    <property type="evidence" value="ECO:0007669"/>
    <property type="project" value="InterPro"/>
</dbReference>
<feature type="domain" description="Rubrerythrin diiron-binding" evidence="1">
    <location>
        <begin position="26"/>
        <end position="146"/>
    </location>
</feature>
<dbReference type="CDD" id="cd00657">
    <property type="entry name" value="Ferritin_like"/>
    <property type="match status" value="1"/>
</dbReference>
<evidence type="ECO:0000313" key="3">
    <source>
        <dbReference type="Proteomes" id="UP000252118"/>
    </source>
</evidence>
<sequence length="146" mass="17457">MYDQYPYYFENQDDRQIDRQLRRDIQKAINDEFLAISYYTQLAELAPNDTAKLAILGIRQDEIRHFNGFTQSYLQLTGRYPPINLVNPRDLPSNYRQGIRESIKDESETVSFYLSISNRLTEPRAKRRFMRAAYDEQRHAEILRNL</sequence>
<dbReference type="Gene3D" id="1.20.5.420">
    <property type="entry name" value="Immunoglobulin FC, subunit C"/>
    <property type="match status" value="1"/>
</dbReference>
<dbReference type="RefSeq" id="WP_113967976.1">
    <property type="nucleotide sequence ID" value="NZ_QNRJ01000001.1"/>
</dbReference>
<evidence type="ECO:0000259" key="1">
    <source>
        <dbReference type="Pfam" id="PF02915"/>
    </source>
</evidence>
<comment type="caution">
    <text evidence="2">The sequence shown here is derived from an EMBL/GenBank/DDBJ whole genome shotgun (WGS) entry which is preliminary data.</text>
</comment>
<name>A0A366F0D0_9BACI</name>
<proteinExistence type="predicted"/>
<dbReference type="GO" id="GO:0046872">
    <property type="term" value="F:metal ion binding"/>
    <property type="evidence" value="ECO:0007669"/>
    <property type="project" value="InterPro"/>
</dbReference>
<dbReference type="EMBL" id="QNRJ01000001">
    <property type="protein sequence ID" value="RBP08118.1"/>
    <property type="molecule type" value="Genomic_DNA"/>
</dbReference>
<evidence type="ECO:0000313" key="2">
    <source>
        <dbReference type="EMBL" id="RBP08118.1"/>
    </source>
</evidence>
<dbReference type="SUPFAM" id="SSF47240">
    <property type="entry name" value="Ferritin-like"/>
    <property type="match status" value="1"/>
</dbReference>
<dbReference type="Gene3D" id="1.20.120.660">
    <property type="entry name" value="IL-4 antagonist (De novo design) like domain"/>
    <property type="match status" value="1"/>
</dbReference>
<dbReference type="InterPro" id="IPR009078">
    <property type="entry name" value="Ferritin-like_SF"/>
</dbReference>